<accession>A0ABW5NXD4</accession>
<keyword evidence="9" id="KW-1185">Reference proteome</keyword>
<evidence type="ECO:0000313" key="8">
    <source>
        <dbReference type="EMBL" id="MFD2602642.1"/>
    </source>
</evidence>
<dbReference type="InterPro" id="IPR012944">
    <property type="entry name" value="SusD_RagB_dom"/>
</dbReference>
<dbReference type="Pfam" id="PF14322">
    <property type="entry name" value="SusD-like_3"/>
    <property type="match status" value="1"/>
</dbReference>
<evidence type="ECO:0000259" key="7">
    <source>
        <dbReference type="Pfam" id="PF14322"/>
    </source>
</evidence>
<keyword evidence="5" id="KW-0998">Cell outer membrane</keyword>
<evidence type="ECO:0000259" key="6">
    <source>
        <dbReference type="Pfam" id="PF07980"/>
    </source>
</evidence>
<proteinExistence type="inferred from homology"/>
<dbReference type="InterPro" id="IPR011990">
    <property type="entry name" value="TPR-like_helical_dom_sf"/>
</dbReference>
<evidence type="ECO:0000313" key="9">
    <source>
        <dbReference type="Proteomes" id="UP001597480"/>
    </source>
</evidence>
<comment type="similarity">
    <text evidence="2">Belongs to the SusD family.</text>
</comment>
<evidence type="ECO:0000256" key="4">
    <source>
        <dbReference type="ARBA" id="ARBA00023136"/>
    </source>
</evidence>
<protein>
    <submittedName>
        <fullName evidence="8">RagB/SusD family nutrient uptake outer membrane protein</fullName>
    </submittedName>
</protein>
<dbReference type="CDD" id="cd08977">
    <property type="entry name" value="SusD"/>
    <property type="match status" value="1"/>
</dbReference>
<reference evidence="9" key="1">
    <citation type="journal article" date="2019" name="Int. J. Syst. Evol. Microbiol.">
        <title>The Global Catalogue of Microorganisms (GCM) 10K type strain sequencing project: providing services to taxonomists for standard genome sequencing and annotation.</title>
        <authorList>
            <consortium name="The Broad Institute Genomics Platform"/>
            <consortium name="The Broad Institute Genome Sequencing Center for Infectious Disease"/>
            <person name="Wu L."/>
            <person name="Ma J."/>
        </authorList>
    </citation>
    <scope>NUCLEOTIDE SEQUENCE [LARGE SCALE GENOMIC DNA]</scope>
    <source>
        <strain evidence="9">KCTC 42107</strain>
    </source>
</reference>
<dbReference type="Proteomes" id="UP001597480">
    <property type="component" value="Unassembled WGS sequence"/>
</dbReference>
<evidence type="ECO:0000256" key="5">
    <source>
        <dbReference type="ARBA" id="ARBA00023237"/>
    </source>
</evidence>
<dbReference type="Gene3D" id="1.25.40.390">
    <property type="match status" value="1"/>
</dbReference>
<keyword evidence="4" id="KW-0472">Membrane</keyword>
<gene>
    <name evidence="8" type="ORF">ACFSR3_11290</name>
</gene>
<dbReference type="RefSeq" id="WP_379821069.1">
    <property type="nucleotide sequence ID" value="NZ_JBHUMD010000026.1"/>
</dbReference>
<dbReference type="SUPFAM" id="SSF48452">
    <property type="entry name" value="TPR-like"/>
    <property type="match status" value="1"/>
</dbReference>
<comment type="subcellular location">
    <subcellularLocation>
        <location evidence="1">Cell outer membrane</location>
    </subcellularLocation>
</comment>
<evidence type="ECO:0000256" key="2">
    <source>
        <dbReference type="ARBA" id="ARBA00006275"/>
    </source>
</evidence>
<organism evidence="8 9">
    <name type="scientific">Flavobacterium suzhouense</name>
    <dbReference type="NCBI Taxonomy" id="1529638"/>
    <lineage>
        <taxon>Bacteria</taxon>
        <taxon>Pseudomonadati</taxon>
        <taxon>Bacteroidota</taxon>
        <taxon>Flavobacteriia</taxon>
        <taxon>Flavobacteriales</taxon>
        <taxon>Flavobacteriaceae</taxon>
        <taxon>Flavobacterium</taxon>
    </lineage>
</organism>
<name>A0ABW5NXD4_9FLAO</name>
<sequence>MMKNRIYILLFLICCYGCEDFVEVELPDSQLTGTTVFNDPNTANAALAHIYTRLRDTGFLTGSSLGSTTAMGLYADELKYFGGAGTPNLELYNNALLPSSSVASQLWNESYYLIYCSNAVIEGVEQSQALETEDRNRFSGEAHFLRALVHFCLLNAYGDIPYVSTTNYEQNRLVSRMSATEVYTRIIADLDTAIALLPIEDLTGERVRPNKGAAYAIMARVRLYLGQWAEAADAASAVINDSQYAWETDLDFVFLRQSTSTIWQAKPLQEGDNTYEARAFIFLEGPPPTMSLTQELIDSFEAGDLRKSHWIGSVTDGTYTWYYPYKYKQNTNTGTSVEYSILLRLAEQYLIRAEARARQGELIGAVTDLNKVRARAGLGATGATTAEDIVTAILEERRHELFTEYGHRFFDLKRTGGLDAALSEVKPGWDTHDRLWPVPETEILANPNLLPQNTGY</sequence>
<dbReference type="InterPro" id="IPR033985">
    <property type="entry name" value="SusD-like_N"/>
</dbReference>
<evidence type="ECO:0000256" key="1">
    <source>
        <dbReference type="ARBA" id="ARBA00004442"/>
    </source>
</evidence>
<keyword evidence="3" id="KW-0732">Signal</keyword>
<dbReference type="Pfam" id="PF07980">
    <property type="entry name" value="SusD_RagB"/>
    <property type="match status" value="1"/>
</dbReference>
<feature type="domain" description="SusD-like N-terminal" evidence="7">
    <location>
        <begin position="97"/>
        <end position="223"/>
    </location>
</feature>
<comment type="caution">
    <text evidence="8">The sequence shown here is derived from an EMBL/GenBank/DDBJ whole genome shotgun (WGS) entry which is preliminary data.</text>
</comment>
<dbReference type="EMBL" id="JBHUMD010000026">
    <property type="protein sequence ID" value="MFD2602642.1"/>
    <property type="molecule type" value="Genomic_DNA"/>
</dbReference>
<evidence type="ECO:0000256" key="3">
    <source>
        <dbReference type="ARBA" id="ARBA00022729"/>
    </source>
</evidence>
<feature type="domain" description="RagB/SusD" evidence="6">
    <location>
        <begin position="312"/>
        <end position="456"/>
    </location>
</feature>